<feature type="compositionally biased region" description="Basic and acidic residues" evidence="7">
    <location>
        <begin position="18"/>
        <end position="31"/>
    </location>
</feature>
<accession>A0AA43U1A0</accession>
<comment type="caution">
    <text evidence="9">The sequence shown here is derived from an EMBL/GenBank/DDBJ whole genome shotgun (WGS) entry which is preliminary data.</text>
</comment>
<dbReference type="EMBL" id="JAPUFD010000018">
    <property type="protein sequence ID" value="MDI1492257.1"/>
    <property type="molecule type" value="Genomic_DNA"/>
</dbReference>
<keyword evidence="4" id="KW-0143">Chaperone</keyword>
<sequence length="90" mass="9722">MSAEADQEARNEYIPSGKIDDSDITVAKDEAPVEEGINTATEDSDEQLQKDDSDAIDKSNIIGGRTRGAKPQGGYSDPDEDDLPIPKDQQ</sequence>
<dbReference type="AlphaFoldDB" id="A0AA43U1A0"/>
<comment type="subunit">
    <text evidence="6">Forms a heterotrimer with H2A.Z-H2B, stabilizing the association of the histone dimer. Also, with a lower affinity, forms a heterotrimer with H2A-H2B.</text>
</comment>
<evidence type="ECO:0000313" key="10">
    <source>
        <dbReference type="Proteomes" id="UP001161017"/>
    </source>
</evidence>
<comment type="similarity">
    <text evidence="3">Belongs to the CHZ1 family.</text>
</comment>
<evidence type="ECO:0000256" key="1">
    <source>
        <dbReference type="ARBA" id="ARBA00002212"/>
    </source>
</evidence>
<evidence type="ECO:0000256" key="3">
    <source>
        <dbReference type="ARBA" id="ARBA00008057"/>
    </source>
</evidence>
<dbReference type="GO" id="GO:0005634">
    <property type="term" value="C:nucleus"/>
    <property type="evidence" value="ECO:0007669"/>
    <property type="project" value="UniProtKB-SubCell"/>
</dbReference>
<feature type="region of interest" description="Disordered" evidence="7">
    <location>
        <begin position="1"/>
        <end position="90"/>
    </location>
</feature>
<evidence type="ECO:0000256" key="7">
    <source>
        <dbReference type="SAM" id="MobiDB-lite"/>
    </source>
</evidence>
<dbReference type="InterPro" id="IPR019098">
    <property type="entry name" value="Histone_chaperone_domain_CHZ"/>
</dbReference>
<reference evidence="9" key="1">
    <citation type="journal article" date="2023" name="Genome Biol. Evol.">
        <title>First Whole Genome Sequence and Flow Cytometry Genome Size Data for the Lichen-Forming Fungus Ramalina farinacea (Ascomycota).</title>
        <authorList>
            <person name="Llewellyn T."/>
            <person name="Mian S."/>
            <person name="Hill R."/>
            <person name="Leitch I.J."/>
            <person name="Gaya E."/>
        </authorList>
    </citation>
    <scope>NUCLEOTIDE SEQUENCE</scope>
    <source>
        <strain evidence="9">LIQ254RAFAR</strain>
    </source>
</reference>
<evidence type="ECO:0000256" key="4">
    <source>
        <dbReference type="ARBA" id="ARBA00023186"/>
    </source>
</evidence>
<comment type="subcellular location">
    <subcellularLocation>
        <location evidence="2">Nucleus</location>
    </subcellularLocation>
</comment>
<evidence type="ECO:0000256" key="2">
    <source>
        <dbReference type="ARBA" id="ARBA00004123"/>
    </source>
</evidence>
<organism evidence="9 10">
    <name type="scientific">Ramalina farinacea</name>
    <dbReference type="NCBI Taxonomy" id="258253"/>
    <lineage>
        <taxon>Eukaryota</taxon>
        <taxon>Fungi</taxon>
        <taxon>Dikarya</taxon>
        <taxon>Ascomycota</taxon>
        <taxon>Pezizomycotina</taxon>
        <taxon>Lecanoromycetes</taxon>
        <taxon>OSLEUM clade</taxon>
        <taxon>Lecanoromycetidae</taxon>
        <taxon>Lecanorales</taxon>
        <taxon>Lecanorineae</taxon>
        <taxon>Ramalinaceae</taxon>
        <taxon>Ramalina</taxon>
    </lineage>
</organism>
<evidence type="ECO:0000256" key="5">
    <source>
        <dbReference type="ARBA" id="ARBA00023242"/>
    </source>
</evidence>
<feature type="compositionally biased region" description="Basic and acidic residues" evidence="7">
    <location>
        <begin position="47"/>
        <end position="57"/>
    </location>
</feature>
<dbReference type="Pfam" id="PF09649">
    <property type="entry name" value="CHZ"/>
    <property type="match status" value="1"/>
</dbReference>
<evidence type="ECO:0000259" key="8">
    <source>
        <dbReference type="Pfam" id="PF09649"/>
    </source>
</evidence>
<comment type="function">
    <text evidence="1">Forms a chaperone-bound H2A.Z-H2B complex that acts as a source for SWR1 complex-dependent H2A to H2A.Z histone replacement in chromatin.</text>
</comment>
<evidence type="ECO:0000256" key="6">
    <source>
        <dbReference type="ARBA" id="ARBA00025877"/>
    </source>
</evidence>
<gene>
    <name evidence="9" type="ORF">OHK93_003469</name>
</gene>
<proteinExistence type="inferred from homology"/>
<dbReference type="Proteomes" id="UP001161017">
    <property type="component" value="Unassembled WGS sequence"/>
</dbReference>
<keyword evidence="5" id="KW-0539">Nucleus</keyword>
<name>A0AA43U1A0_9LECA</name>
<protein>
    <recommendedName>
        <fullName evidence="8">Histone chaperone domain-containing protein</fullName>
    </recommendedName>
</protein>
<feature type="domain" description="Histone chaperone" evidence="8">
    <location>
        <begin position="51"/>
        <end position="70"/>
    </location>
</feature>
<evidence type="ECO:0000313" key="9">
    <source>
        <dbReference type="EMBL" id="MDI1492257.1"/>
    </source>
</evidence>
<keyword evidence="10" id="KW-1185">Reference proteome</keyword>